<dbReference type="PIRSF" id="PIRSF003128">
    <property type="entry name" value="RecN"/>
    <property type="match status" value="1"/>
</dbReference>
<evidence type="ECO:0000256" key="8">
    <source>
        <dbReference type="ARBA" id="ARBA00033408"/>
    </source>
</evidence>
<feature type="domain" description="RecF/RecN/SMC N-terminal" evidence="11">
    <location>
        <begin position="1"/>
        <end position="507"/>
    </location>
</feature>
<evidence type="ECO:0000256" key="5">
    <source>
        <dbReference type="ARBA" id="ARBA00022763"/>
    </source>
</evidence>
<dbReference type="CDD" id="cd03241">
    <property type="entry name" value="ABC_RecN"/>
    <property type="match status" value="2"/>
</dbReference>
<dbReference type="GO" id="GO:0005524">
    <property type="term" value="F:ATP binding"/>
    <property type="evidence" value="ECO:0007669"/>
    <property type="project" value="UniProtKB-KW"/>
</dbReference>
<feature type="coiled-coil region" evidence="10">
    <location>
        <begin position="151"/>
        <end position="185"/>
    </location>
</feature>
<evidence type="ECO:0000256" key="4">
    <source>
        <dbReference type="ARBA" id="ARBA00022741"/>
    </source>
</evidence>
<feature type="coiled-coil region" evidence="10">
    <location>
        <begin position="320"/>
        <end position="368"/>
    </location>
</feature>
<name>A0A7C5V1U5_9FIRM</name>
<dbReference type="GO" id="GO:0006281">
    <property type="term" value="P:DNA repair"/>
    <property type="evidence" value="ECO:0007669"/>
    <property type="project" value="UniProtKB-KW"/>
</dbReference>
<keyword evidence="4" id="KW-0547">Nucleotide-binding</keyword>
<dbReference type="InterPro" id="IPR027417">
    <property type="entry name" value="P-loop_NTPase"/>
</dbReference>
<dbReference type="GO" id="GO:0043590">
    <property type="term" value="C:bacterial nucleoid"/>
    <property type="evidence" value="ECO:0007669"/>
    <property type="project" value="TreeGrafter"/>
</dbReference>
<keyword evidence="7 9" id="KW-0234">DNA repair</keyword>
<comment type="function">
    <text evidence="1 9">May be involved in recombinational repair of damaged DNA.</text>
</comment>
<comment type="caution">
    <text evidence="12">The sequence shown here is derived from an EMBL/GenBank/DDBJ whole genome shotgun (WGS) entry which is preliminary data.</text>
</comment>
<sequence>MLKRLLIENIAIIDRLDIEFDKGLTILTGETGAGKSIIIDSLSLLLGTKFKKEVIRTGCSKACVSAIFEIEKKSTLDALIQMGISLEDNFLIVSREVYSSGKNICRVNNQFVLLSTLREITKHIFEIHGQNETHLLNDKRIQLLYIDRFCGKELEELKAEYKDLYHDYQEKKRLYEQIITKEEERERQLDLLNYQINEIESVKPQIGEDTELEKRKEIIQNSWKLKHNSEKILDTINNTIIDSLEMCIKLANENSRFDKEFETISERLNNVYYEIEDILFSISKKSQSYEVNKEEIELIVDRLDKINRLKKKYGSTIEKILEYRNNLLEEREKIKSSNEQALELKEYLSKTKTRLEEISKKMSEIRRKKTNEFEQKVLEILSQLEMKNVKFYIKFLERELYEEGIDEVEFLIATNVGQQPKLLSAIASGGELSRIMLAIKSIMAEKDDVELIIFDEIDSGLSGVVANKLAKLLKELSKKHQIICITHLPQVAAAADIHYYVYKEVKENSTISNIKRLEGNESLMEIARMFSGENVTESSLLHAKQLKSQFA</sequence>
<dbReference type="SUPFAM" id="SSF52540">
    <property type="entry name" value="P-loop containing nucleoside triphosphate hydrolases"/>
    <property type="match status" value="1"/>
</dbReference>
<evidence type="ECO:0000256" key="7">
    <source>
        <dbReference type="ARBA" id="ARBA00023204"/>
    </source>
</evidence>
<keyword evidence="6" id="KW-0067">ATP-binding</keyword>
<dbReference type="Gene3D" id="3.40.50.300">
    <property type="entry name" value="P-loop containing nucleotide triphosphate hydrolases"/>
    <property type="match status" value="2"/>
</dbReference>
<organism evidence="12">
    <name type="scientific">Caldicellulosiruptor owensensis</name>
    <dbReference type="NCBI Taxonomy" id="55205"/>
    <lineage>
        <taxon>Bacteria</taxon>
        <taxon>Bacillati</taxon>
        <taxon>Bacillota</taxon>
        <taxon>Bacillota incertae sedis</taxon>
        <taxon>Caldicellulosiruptorales</taxon>
        <taxon>Caldicellulosiruptoraceae</taxon>
        <taxon>Caldicellulosiruptor</taxon>
    </lineage>
</organism>
<proteinExistence type="inferred from homology"/>
<evidence type="ECO:0000256" key="2">
    <source>
        <dbReference type="ARBA" id="ARBA00009441"/>
    </source>
</evidence>
<evidence type="ECO:0000256" key="9">
    <source>
        <dbReference type="PIRNR" id="PIRNR003128"/>
    </source>
</evidence>
<dbReference type="NCBIfam" id="TIGR00634">
    <property type="entry name" value="recN"/>
    <property type="match status" value="1"/>
</dbReference>
<evidence type="ECO:0000256" key="6">
    <source>
        <dbReference type="ARBA" id="ARBA00022840"/>
    </source>
</evidence>
<evidence type="ECO:0000256" key="3">
    <source>
        <dbReference type="ARBA" id="ARBA00021315"/>
    </source>
</evidence>
<dbReference type="Pfam" id="PF02463">
    <property type="entry name" value="SMC_N"/>
    <property type="match status" value="1"/>
</dbReference>
<dbReference type="InterPro" id="IPR003395">
    <property type="entry name" value="RecF/RecN/SMC_N"/>
</dbReference>
<keyword evidence="5 9" id="KW-0227">DNA damage</keyword>
<keyword evidence="10" id="KW-0175">Coiled coil</keyword>
<reference evidence="12" key="1">
    <citation type="journal article" date="2020" name="mSystems">
        <title>Genome- and Community-Level Interaction Insights into Carbon Utilization and Element Cycling Functions of Hydrothermarchaeota in Hydrothermal Sediment.</title>
        <authorList>
            <person name="Zhou Z."/>
            <person name="Liu Y."/>
            <person name="Xu W."/>
            <person name="Pan J."/>
            <person name="Luo Z.H."/>
            <person name="Li M."/>
        </authorList>
    </citation>
    <scope>NUCLEOTIDE SEQUENCE [LARGE SCALE GENOMIC DNA]</scope>
    <source>
        <strain evidence="12">SpSt-102</strain>
    </source>
</reference>
<dbReference type="PANTHER" id="PTHR11059">
    <property type="entry name" value="DNA REPAIR PROTEIN RECN"/>
    <property type="match status" value="1"/>
</dbReference>
<evidence type="ECO:0000259" key="11">
    <source>
        <dbReference type="Pfam" id="PF02463"/>
    </source>
</evidence>
<gene>
    <name evidence="12" type="primary">recN</name>
    <name evidence="12" type="ORF">ENL71_03100</name>
</gene>
<accession>A0A7C5V1U5</accession>
<dbReference type="GO" id="GO:0009432">
    <property type="term" value="P:SOS response"/>
    <property type="evidence" value="ECO:0007669"/>
    <property type="project" value="TreeGrafter"/>
</dbReference>
<dbReference type="PANTHER" id="PTHR11059:SF0">
    <property type="entry name" value="DNA REPAIR PROTEIN RECN"/>
    <property type="match status" value="1"/>
</dbReference>
<dbReference type="InterPro" id="IPR004604">
    <property type="entry name" value="DNA_recomb/repair_RecN"/>
</dbReference>
<protein>
    <recommendedName>
        <fullName evidence="3 9">DNA repair protein RecN</fullName>
    </recommendedName>
    <alternativeName>
        <fullName evidence="8 9">Recombination protein N</fullName>
    </alternativeName>
</protein>
<dbReference type="GO" id="GO:0006310">
    <property type="term" value="P:DNA recombination"/>
    <property type="evidence" value="ECO:0007669"/>
    <property type="project" value="InterPro"/>
</dbReference>
<dbReference type="EMBL" id="DRUZ01000037">
    <property type="protein sequence ID" value="HHS01509.1"/>
    <property type="molecule type" value="Genomic_DNA"/>
</dbReference>
<evidence type="ECO:0000313" key="12">
    <source>
        <dbReference type="EMBL" id="HHS01509.1"/>
    </source>
</evidence>
<evidence type="ECO:0000256" key="10">
    <source>
        <dbReference type="SAM" id="Coils"/>
    </source>
</evidence>
<dbReference type="AlphaFoldDB" id="A0A7C5V1U5"/>
<evidence type="ECO:0000256" key="1">
    <source>
        <dbReference type="ARBA" id="ARBA00003618"/>
    </source>
</evidence>
<comment type="similarity">
    <text evidence="2 9">Belongs to the RecN family.</text>
</comment>